<keyword evidence="7" id="KW-0732">Signal</keyword>
<feature type="domain" description="Cytochrome c" evidence="8">
    <location>
        <begin position="27"/>
        <end position="108"/>
    </location>
</feature>
<dbReference type="InterPro" id="IPR050597">
    <property type="entry name" value="Cytochrome_c_Oxidase_Subunit"/>
</dbReference>
<feature type="chain" id="PRO_5012264697" evidence="7">
    <location>
        <begin position="26"/>
        <end position="204"/>
    </location>
</feature>
<evidence type="ECO:0000259" key="8">
    <source>
        <dbReference type="PROSITE" id="PS51007"/>
    </source>
</evidence>
<protein>
    <submittedName>
        <fullName evidence="9">Cytochrome c family protein</fullName>
    </submittedName>
</protein>
<reference evidence="9 10" key="1">
    <citation type="submission" date="2016-12" db="EMBL/GenBank/DDBJ databases">
        <title>Genome sequencing of Methylocaldum marinum.</title>
        <authorList>
            <person name="Takeuchi M."/>
            <person name="Kamagata Y."/>
            <person name="Hiraoka S."/>
            <person name="Oshima K."/>
            <person name="Hattori M."/>
            <person name="Iwasaki W."/>
        </authorList>
    </citation>
    <scope>NUCLEOTIDE SEQUENCE [LARGE SCALE GENOMIC DNA]</scope>
    <source>
        <strain evidence="9 10">S8</strain>
    </source>
</reference>
<evidence type="ECO:0000256" key="6">
    <source>
        <dbReference type="PROSITE-ProRule" id="PRU00433"/>
    </source>
</evidence>
<organism evidence="9 10">
    <name type="scientific">Methylocaldum marinum</name>
    <dbReference type="NCBI Taxonomy" id="1432792"/>
    <lineage>
        <taxon>Bacteria</taxon>
        <taxon>Pseudomonadati</taxon>
        <taxon>Pseudomonadota</taxon>
        <taxon>Gammaproteobacteria</taxon>
        <taxon>Methylococcales</taxon>
        <taxon>Methylococcaceae</taxon>
        <taxon>Methylocaldum</taxon>
    </lineage>
</organism>
<dbReference type="EMBL" id="AP017928">
    <property type="protein sequence ID" value="BBA35233.1"/>
    <property type="molecule type" value="Genomic_DNA"/>
</dbReference>
<dbReference type="PROSITE" id="PS51007">
    <property type="entry name" value="CYTC"/>
    <property type="match status" value="2"/>
</dbReference>
<evidence type="ECO:0000313" key="10">
    <source>
        <dbReference type="Proteomes" id="UP000266313"/>
    </source>
</evidence>
<evidence type="ECO:0000256" key="3">
    <source>
        <dbReference type="ARBA" id="ARBA00022723"/>
    </source>
</evidence>
<dbReference type="KEGG" id="mmai:sS8_3290"/>
<dbReference type="RefSeq" id="WP_119630473.1">
    <property type="nucleotide sequence ID" value="NZ_AP017928.1"/>
</dbReference>
<evidence type="ECO:0000313" key="9">
    <source>
        <dbReference type="EMBL" id="BBA35233.1"/>
    </source>
</evidence>
<evidence type="ECO:0000256" key="5">
    <source>
        <dbReference type="ARBA" id="ARBA00023004"/>
    </source>
</evidence>
<accession>A0A250KU77</accession>
<evidence type="ECO:0000256" key="7">
    <source>
        <dbReference type="SAM" id="SignalP"/>
    </source>
</evidence>
<feature type="signal peptide" evidence="7">
    <location>
        <begin position="1"/>
        <end position="25"/>
    </location>
</feature>
<dbReference type="PANTHER" id="PTHR33751:SF9">
    <property type="entry name" value="CYTOCHROME C4"/>
    <property type="match status" value="1"/>
</dbReference>
<feature type="domain" description="Cytochrome c" evidence="8">
    <location>
        <begin position="118"/>
        <end position="196"/>
    </location>
</feature>
<dbReference type="OrthoDB" id="9796421at2"/>
<dbReference type="Pfam" id="PF00034">
    <property type="entry name" value="Cytochrom_C"/>
    <property type="match status" value="2"/>
</dbReference>
<dbReference type="GO" id="GO:0046872">
    <property type="term" value="F:metal ion binding"/>
    <property type="evidence" value="ECO:0007669"/>
    <property type="project" value="UniProtKB-KW"/>
</dbReference>
<evidence type="ECO:0000256" key="4">
    <source>
        <dbReference type="ARBA" id="ARBA00022982"/>
    </source>
</evidence>
<dbReference type="InterPro" id="IPR009056">
    <property type="entry name" value="Cyt_c-like_dom"/>
</dbReference>
<dbReference type="AlphaFoldDB" id="A0A250KU77"/>
<proteinExistence type="predicted"/>
<dbReference type="Gene3D" id="1.10.760.10">
    <property type="entry name" value="Cytochrome c-like domain"/>
    <property type="match status" value="2"/>
</dbReference>
<dbReference type="GO" id="GO:0020037">
    <property type="term" value="F:heme binding"/>
    <property type="evidence" value="ECO:0007669"/>
    <property type="project" value="InterPro"/>
</dbReference>
<dbReference type="Proteomes" id="UP000266313">
    <property type="component" value="Chromosome"/>
</dbReference>
<dbReference type="GO" id="GO:0009055">
    <property type="term" value="F:electron transfer activity"/>
    <property type="evidence" value="ECO:0007669"/>
    <property type="project" value="InterPro"/>
</dbReference>
<evidence type="ECO:0000256" key="1">
    <source>
        <dbReference type="ARBA" id="ARBA00022448"/>
    </source>
</evidence>
<evidence type="ECO:0000256" key="2">
    <source>
        <dbReference type="ARBA" id="ARBA00022617"/>
    </source>
</evidence>
<keyword evidence="10" id="KW-1185">Reference proteome</keyword>
<name>A0A250KU77_9GAMM</name>
<keyword evidence="2 6" id="KW-0349">Heme</keyword>
<dbReference type="PANTHER" id="PTHR33751">
    <property type="entry name" value="CBB3-TYPE CYTOCHROME C OXIDASE SUBUNIT FIXP"/>
    <property type="match status" value="1"/>
</dbReference>
<keyword evidence="5 6" id="KW-0408">Iron</keyword>
<gene>
    <name evidence="9" type="ORF">sS8_3290</name>
</gene>
<keyword evidence="4" id="KW-0249">Electron transport</keyword>
<keyword evidence="1" id="KW-0813">Transport</keyword>
<dbReference type="SUPFAM" id="SSF46626">
    <property type="entry name" value="Cytochrome c"/>
    <property type="match status" value="2"/>
</dbReference>
<sequence length="204" mass="21502">MKRNTLSGLVAAGLVGALMVPGVNAAGDPEAGRTKFYTCEGCHGVAGYTNVYPTYHVPSIGGQHADYVVSALKAYRSGQRKHGSMIGNAATMSDRDIEDIAAYVSRFRSINVNLPVSGNAAVGQGKAESCGGCHGEDGNTTDPNFPRLAGQHESYLIKALQDYKSGARKNPIMNGIAEGLSDEDIKNISAYYASQKKGLTVVED</sequence>
<dbReference type="InterPro" id="IPR036909">
    <property type="entry name" value="Cyt_c-like_dom_sf"/>
</dbReference>
<keyword evidence="3 6" id="KW-0479">Metal-binding</keyword>